<evidence type="ECO:0000256" key="5">
    <source>
        <dbReference type="ARBA" id="ARBA00023136"/>
    </source>
</evidence>
<evidence type="ECO:0000313" key="8">
    <source>
        <dbReference type="EMBL" id="SDS81812.1"/>
    </source>
</evidence>
<gene>
    <name evidence="8" type="ORF">SAMN04489716_1696</name>
</gene>
<protein>
    <submittedName>
        <fullName evidence="8">Predicted arabinose efflux permease, MFS family</fullName>
    </submittedName>
</protein>
<dbReference type="Proteomes" id="UP000198688">
    <property type="component" value="Chromosome I"/>
</dbReference>
<dbReference type="GO" id="GO:0005886">
    <property type="term" value="C:plasma membrane"/>
    <property type="evidence" value="ECO:0007669"/>
    <property type="project" value="UniProtKB-SubCell"/>
</dbReference>
<keyword evidence="5 6" id="KW-0472">Membrane</keyword>
<feature type="transmembrane region" description="Helical" evidence="6">
    <location>
        <begin position="407"/>
        <end position="424"/>
    </location>
</feature>
<feature type="transmembrane region" description="Helical" evidence="6">
    <location>
        <begin position="46"/>
        <end position="67"/>
    </location>
</feature>
<feature type="transmembrane region" description="Helical" evidence="6">
    <location>
        <begin position="136"/>
        <end position="159"/>
    </location>
</feature>
<evidence type="ECO:0000256" key="6">
    <source>
        <dbReference type="SAM" id="Phobius"/>
    </source>
</evidence>
<feature type="transmembrane region" description="Helical" evidence="6">
    <location>
        <begin position="265"/>
        <end position="289"/>
    </location>
</feature>
<evidence type="ECO:0000256" key="4">
    <source>
        <dbReference type="ARBA" id="ARBA00022989"/>
    </source>
</evidence>
<keyword evidence="9" id="KW-1185">Reference proteome</keyword>
<keyword evidence="2" id="KW-0813">Transport</keyword>
<keyword evidence="3 6" id="KW-0812">Transmembrane</keyword>
<dbReference type="PANTHER" id="PTHR42718">
    <property type="entry name" value="MAJOR FACILITATOR SUPERFAMILY MULTIDRUG TRANSPORTER MFSC"/>
    <property type="match status" value="1"/>
</dbReference>
<dbReference type="EMBL" id="LT629758">
    <property type="protein sequence ID" value="SDS81812.1"/>
    <property type="molecule type" value="Genomic_DNA"/>
</dbReference>
<name>A0A1H1VAN4_9ACTN</name>
<comment type="subcellular location">
    <subcellularLocation>
        <location evidence="1">Cell membrane</location>
        <topology evidence="1">Multi-pass membrane protein</topology>
    </subcellularLocation>
</comment>
<dbReference type="Pfam" id="PF07690">
    <property type="entry name" value="MFS_1"/>
    <property type="match status" value="1"/>
</dbReference>
<evidence type="ECO:0000313" key="9">
    <source>
        <dbReference type="Proteomes" id="UP000198688"/>
    </source>
</evidence>
<feature type="domain" description="Major facilitator superfamily (MFS) profile" evidence="7">
    <location>
        <begin position="13"/>
        <end position="454"/>
    </location>
</feature>
<dbReference type="InterPro" id="IPR011701">
    <property type="entry name" value="MFS"/>
</dbReference>
<feature type="transmembrane region" description="Helical" evidence="6">
    <location>
        <begin position="337"/>
        <end position="357"/>
    </location>
</feature>
<feature type="transmembrane region" description="Helical" evidence="6">
    <location>
        <begin position="79"/>
        <end position="98"/>
    </location>
</feature>
<dbReference type="AlphaFoldDB" id="A0A1H1VAN4"/>
<evidence type="ECO:0000256" key="3">
    <source>
        <dbReference type="ARBA" id="ARBA00022692"/>
    </source>
</evidence>
<dbReference type="Gene3D" id="1.20.1250.20">
    <property type="entry name" value="MFS general substrate transporter like domains"/>
    <property type="match status" value="2"/>
</dbReference>
<reference evidence="8 9" key="1">
    <citation type="submission" date="2016-10" db="EMBL/GenBank/DDBJ databases">
        <authorList>
            <person name="de Groot N.N."/>
        </authorList>
    </citation>
    <scope>NUCLEOTIDE SEQUENCE [LARGE SCALE GENOMIC DNA]</scope>
    <source>
        <strain evidence="8 9">DSM 43941</strain>
    </source>
</reference>
<dbReference type="GO" id="GO:0022857">
    <property type="term" value="F:transmembrane transporter activity"/>
    <property type="evidence" value="ECO:0007669"/>
    <property type="project" value="InterPro"/>
</dbReference>
<dbReference type="SUPFAM" id="SSF103473">
    <property type="entry name" value="MFS general substrate transporter"/>
    <property type="match status" value="1"/>
</dbReference>
<proteinExistence type="predicted"/>
<accession>A0A1H1VAN4</accession>
<organism evidence="8 9">
    <name type="scientific">Actinoplanes derwentensis</name>
    <dbReference type="NCBI Taxonomy" id="113562"/>
    <lineage>
        <taxon>Bacteria</taxon>
        <taxon>Bacillati</taxon>
        <taxon>Actinomycetota</taxon>
        <taxon>Actinomycetes</taxon>
        <taxon>Micromonosporales</taxon>
        <taxon>Micromonosporaceae</taxon>
        <taxon>Actinoplanes</taxon>
    </lineage>
</organism>
<evidence type="ECO:0000259" key="7">
    <source>
        <dbReference type="PROSITE" id="PS50850"/>
    </source>
</evidence>
<dbReference type="STRING" id="113562.SAMN04489716_1696"/>
<feature type="transmembrane region" description="Helical" evidence="6">
    <location>
        <begin position="309"/>
        <end position="330"/>
    </location>
</feature>
<feature type="transmembrane region" description="Helical" evidence="6">
    <location>
        <begin position="104"/>
        <end position="124"/>
    </location>
</feature>
<dbReference type="PANTHER" id="PTHR42718:SF9">
    <property type="entry name" value="MAJOR FACILITATOR SUPERFAMILY MULTIDRUG TRANSPORTER MFSC"/>
    <property type="match status" value="1"/>
</dbReference>
<evidence type="ECO:0000256" key="1">
    <source>
        <dbReference type="ARBA" id="ARBA00004651"/>
    </source>
</evidence>
<feature type="transmembrane region" description="Helical" evidence="6">
    <location>
        <begin position="165"/>
        <end position="186"/>
    </location>
</feature>
<feature type="transmembrane region" description="Helical" evidence="6">
    <location>
        <begin position="363"/>
        <end position="386"/>
    </location>
</feature>
<dbReference type="InterPro" id="IPR020846">
    <property type="entry name" value="MFS_dom"/>
</dbReference>
<sequence length="468" mass="47930">MTAMNPPPRPTMLLIAAAASSFLLSMIQSIPVPVLPQIAQQLGVDATTAGWVTTATLLAASACTPLLGRLGHVYGIKPVFIAALVITLIGSVITATVHDIGWLIAGRILQGASMGLFPLSISLLRHELPADRLTGSMAVVASTLGVGGGVALVAAGLLAQGDGDYRRAFGVSVLVSLIALALACTLPRRAGGGGRVDWLGAAVLSAGLISLLLPISQGHSWGWTSPRVLGLFAVAAAILAGFIILERRSAAPLVSVELLRHRPVLITNLAAMAVGFAMFAGQLATSYLVQIPRETAGFGFSASVLETSIVFLLPGAAVSIVAGPLAGRLVNRIGPRLVLVAACVTAALSSLSLALAHDGKAEVIIAFVLLSCGIAMAYAAMPALLISHVDPHDTSIANSINSIMRTIGGTIGSALVITILAVPTQAAFRISYVMSAIVYAVGAALVLIFIRSASRTSRTADELVTSRT</sequence>
<keyword evidence="4 6" id="KW-1133">Transmembrane helix</keyword>
<feature type="transmembrane region" description="Helical" evidence="6">
    <location>
        <begin position="228"/>
        <end position="245"/>
    </location>
</feature>
<evidence type="ECO:0000256" key="2">
    <source>
        <dbReference type="ARBA" id="ARBA00022448"/>
    </source>
</evidence>
<dbReference type="PROSITE" id="PS50850">
    <property type="entry name" value="MFS"/>
    <property type="match status" value="1"/>
</dbReference>
<dbReference type="InterPro" id="IPR036259">
    <property type="entry name" value="MFS_trans_sf"/>
</dbReference>
<feature type="transmembrane region" description="Helical" evidence="6">
    <location>
        <begin position="430"/>
        <end position="450"/>
    </location>
</feature>
<feature type="transmembrane region" description="Helical" evidence="6">
    <location>
        <begin position="198"/>
        <end position="216"/>
    </location>
</feature>